<dbReference type="InParanoid" id="C5LGN2"/>
<gene>
    <name evidence="2" type="ORF">Pmar_PMAR023062</name>
</gene>
<dbReference type="GeneID" id="9045163"/>
<dbReference type="RefSeq" id="XP_002772261.1">
    <property type="nucleotide sequence ID" value="XM_002772215.1"/>
</dbReference>
<organism evidence="3">
    <name type="scientific">Perkinsus marinus (strain ATCC 50983 / TXsc)</name>
    <dbReference type="NCBI Taxonomy" id="423536"/>
    <lineage>
        <taxon>Eukaryota</taxon>
        <taxon>Sar</taxon>
        <taxon>Alveolata</taxon>
        <taxon>Perkinsozoa</taxon>
        <taxon>Perkinsea</taxon>
        <taxon>Perkinsida</taxon>
        <taxon>Perkinsidae</taxon>
        <taxon>Perkinsus</taxon>
    </lineage>
</organism>
<keyword evidence="3" id="KW-1185">Reference proteome</keyword>
<evidence type="ECO:0008006" key="4">
    <source>
        <dbReference type="Google" id="ProtNLM"/>
    </source>
</evidence>
<protein>
    <recommendedName>
        <fullName evidence="4">Septin-type G domain-containing protein</fullName>
    </recommendedName>
</protein>
<dbReference type="InterPro" id="IPR027417">
    <property type="entry name" value="P-loop_NTPase"/>
</dbReference>
<dbReference type="Proteomes" id="UP000007800">
    <property type="component" value="Unassembled WGS sequence"/>
</dbReference>
<evidence type="ECO:0000256" key="1">
    <source>
        <dbReference type="SAM" id="MobiDB-lite"/>
    </source>
</evidence>
<dbReference type="OMA" id="DDRIHVC"/>
<name>C5LGN2_PERM5</name>
<dbReference type="SUPFAM" id="SSF52540">
    <property type="entry name" value="P-loop containing nucleoside triphosphate hydrolases"/>
    <property type="match status" value="1"/>
</dbReference>
<feature type="region of interest" description="Disordered" evidence="1">
    <location>
        <begin position="16"/>
        <end position="79"/>
    </location>
</feature>
<accession>C5LGN2</accession>
<evidence type="ECO:0000313" key="2">
    <source>
        <dbReference type="EMBL" id="EER04077.1"/>
    </source>
</evidence>
<sequence length="502" mass="55553">MFSYFFGITREEDVPAIGVDAENEEEEKSSEVHIVSSEKASPSFHPGDVHPGVVENTSPVLEADPPGEQVGRAPSHQSTYDDLSSLSTIISRDLRLADDASSDAAAASVLQKLEKQNKWRFRASGCRLNILLVGKSGVGKTTLRENMMRSWVEVGGRQSLLGSQKIYQVTDKPAAFSFQVTITESSDVSPQLVRNLEMEMLAYRDRRKRARLSSRCHQKPPSVGVWDRPRSVTDDRIHVCLFLVRAAPVGGIDLPLAVMQGIGKLTNLTGTDLDRALPHAWTLSRVKTLMGALSKGGRLLHREGRAKTTGVSREIQRKAMRAAACPLLGQSRGIHYSLQEQRGKLHRLDRGGVVPNDEKQQQQQQGEEFQAYIYPEQGNGDVVAEIVGHTESSSREVLQCPLLLDLASTEDEQDSRYPLPRFDGHPSRSAEFLRMVIIESCSLLLIDRARLLFNKFYLKMEKRRHESRVSSQMSHAVMSGVVVASAAAMFLLSSSKNSGHAS</sequence>
<dbReference type="Gene3D" id="3.40.50.300">
    <property type="entry name" value="P-loop containing nucleotide triphosphate hydrolases"/>
    <property type="match status" value="1"/>
</dbReference>
<dbReference type="OrthoDB" id="416553at2759"/>
<dbReference type="AlphaFoldDB" id="C5LGN2"/>
<evidence type="ECO:0000313" key="3">
    <source>
        <dbReference type="Proteomes" id="UP000007800"/>
    </source>
</evidence>
<reference evidence="2 3" key="1">
    <citation type="submission" date="2008-07" db="EMBL/GenBank/DDBJ databases">
        <authorList>
            <person name="El-Sayed N."/>
            <person name="Caler E."/>
            <person name="Inman J."/>
            <person name="Amedeo P."/>
            <person name="Hass B."/>
            <person name="Wortman J."/>
        </authorList>
    </citation>
    <scope>NUCLEOTIDE SEQUENCE [LARGE SCALE GENOMIC DNA]</scope>
    <source>
        <strain evidence="3">ATCC 50983 / TXsc</strain>
    </source>
</reference>
<dbReference type="EMBL" id="GG681874">
    <property type="protein sequence ID" value="EER04077.1"/>
    <property type="molecule type" value="Genomic_DNA"/>
</dbReference>
<proteinExistence type="predicted"/>